<name>A0A9P1JRF2_9PROT</name>
<proteinExistence type="predicted"/>
<dbReference type="KEGG" id="abs:AZOBR_140043"/>
<gene>
    <name evidence="2" type="ORF">AZOBR_140043</name>
</gene>
<protein>
    <recommendedName>
        <fullName evidence="1">SiaC family regulatory phosphoprotein domain-containing protein</fullName>
    </recommendedName>
</protein>
<dbReference type="Pfam" id="PF09345">
    <property type="entry name" value="SiaC"/>
    <property type="match status" value="1"/>
</dbReference>
<evidence type="ECO:0000313" key="3">
    <source>
        <dbReference type="Proteomes" id="UP000007319"/>
    </source>
</evidence>
<dbReference type="Proteomes" id="UP000007319">
    <property type="component" value="Chromosome"/>
</dbReference>
<evidence type="ECO:0000313" key="2">
    <source>
        <dbReference type="EMBL" id="CCC98313.1"/>
    </source>
</evidence>
<dbReference type="EMBL" id="HE577327">
    <property type="protein sequence ID" value="CCC98313.1"/>
    <property type="molecule type" value="Genomic_DNA"/>
</dbReference>
<keyword evidence="3" id="KW-1185">Reference proteome</keyword>
<evidence type="ECO:0000259" key="1">
    <source>
        <dbReference type="Pfam" id="PF09345"/>
    </source>
</evidence>
<feature type="domain" description="SiaC family regulatory phosphoprotein" evidence="1">
    <location>
        <begin position="12"/>
        <end position="131"/>
    </location>
</feature>
<organism evidence="2 3">
    <name type="scientific">Azospirillum baldaniorum</name>
    <dbReference type="NCBI Taxonomy" id="1064539"/>
    <lineage>
        <taxon>Bacteria</taxon>
        <taxon>Pseudomonadati</taxon>
        <taxon>Pseudomonadota</taxon>
        <taxon>Alphaproteobacteria</taxon>
        <taxon>Rhodospirillales</taxon>
        <taxon>Azospirillaceae</taxon>
        <taxon>Azospirillum</taxon>
    </lineage>
</organism>
<dbReference type="InterPro" id="IPR018530">
    <property type="entry name" value="SiaC"/>
</dbReference>
<reference evidence="2 3" key="1">
    <citation type="journal article" date="2011" name="PLoS Genet.">
        <title>Azospirillum genomes reveal transition of bacteria from aquatic to terrestrial environments.</title>
        <authorList>
            <person name="Wisniewski-Dye F."/>
            <person name="Borziak K."/>
            <person name="Khalsa-Moyers G."/>
            <person name="Alexandre G."/>
            <person name="Sukharnikov L.O."/>
            <person name="Wuichet K."/>
            <person name="Hurst G.B."/>
            <person name="McDonald W.H."/>
            <person name="Robertson J.S."/>
            <person name="Barbe V."/>
            <person name="Calteau A."/>
            <person name="Rouy Z."/>
            <person name="Mangenot S."/>
            <person name="Prigent-Combaret C."/>
            <person name="Normand P."/>
            <person name="Boyer M."/>
            <person name="Siguier P."/>
            <person name="Dessaux Y."/>
            <person name="Elmerich C."/>
            <person name="Condemine G."/>
            <person name="Krishnen G."/>
            <person name="Kennedy I."/>
            <person name="Paterson A.H."/>
            <person name="Gonzalez V."/>
            <person name="Mavingui P."/>
            <person name="Zhulin I.B."/>
        </authorList>
    </citation>
    <scope>NUCLEOTIDE SEQUENCE [LARGE SCALE GENOMIC DNA]</scope>
    <source>
        <strain evidence="2 3">Sp245</strain>
    </source>
</reference>
<sequence>MDIRTTMESLKIPATGRTPEVDFDFAQGVLRLSGESYPDDVATFFGPIFAALRAFLAEAGGHPIRFDMELLYFNSSSAKALMNIFQMLETAASEGRSISVTWCYEENDDSMQELGEDFSEDLHHVAFTLKQIPADEAS</sequence>
<dbReference type="AlphaFoldDB" id="A0A9P1JRF2"/>
<accession>A0A9P1JRF2</accession>